<dbReference type="AlphaFoldDB" id="K1T4Y8"/>
<dbReference type="PANTHER" id="PTHR10724">
    <property type="entry name" value="30S RIBOSOMAL PROTEIN S1"/>
    <property type="match status" value="1"/>
</dbReference>
<sequence length="142" mass="15383">MSEELKVETAQEENFAELLEQSLKTLNNGDKVTGTVMAIGSTEIQVDLGTKHTAYIPVEDLTSDPSVKVEDIVHVGDEIEAIVVHVNDGEGVVRLSKKRLEAGKAWEEIEAAVESKEVLEGVVTEENKGGLVVNVKGVRVFV</sequence>
<evidence type="ECO:0000313" key="2">
    <source>
        <dbReference type="EMBL" id="EKC64803.1"/>
    </source>
</evidence>
<gene>
    <name evidence="2" type="ORF">OBE_06761</name>
</gene>
<organism evidence="2">
    <name type="scientific">human gut metagenome</name>
    <dbReference type="NCBI Taxonomy" id="408170"/>
    <lineage>
        <taxon>unclassified sequences</taxon>
        <taxon>metagenomes</taxon>
        <taxon>organismal metagenomes</taxon>
    </lineage>
</organism>
<dbReference type="InterPro" id="IPR003029">
    <property type="entry name" value="S1_domain"/>
</dbReference>
<dbReference type="EMBL" id="AJWZ01004659">
    <property type="protein sequence ID" value="EKC64803.1"/>
    <property type="molecule type" value="Genomic_DNA"/>
</dbReference>
<comment type="caution">
    <text evidence="2">The sequence shown here is derived from an EMBL/GenBank/DDBJ whole genome shotgun (WGS) entry which is preliminary data.</text>
</comment>
<feature type="non-terminal residue" evidence="2">
    <location>
        <position position="142"/>
    </location>
</feature>
<keyword evidence="2" id="KW-0689">Ribosomal protein</keyword>
<dbReference type="InterPro" id="IPR035104">
    <property type="entry name" value="Ribosomal_protein_S1-like"/>
</dbReference>
<dbReference type="SMART" id="SM00316">
    <property type="entry name" value="S1"/>
    <property type="match status" value="1"/>
</dbReference>
<dbReference type="InterPro" id="IPR050437">
    <property type="entry name" value="Ribos_protein_bS1-like"/>
</dbReference>
<feature type="domain" description="S1 motif" evidence="1">
    <location>
        <begin position="29"/>
        <end position="98"/>
    </location>
</feature>
<protein>
    <submittedName>
        <fullName evidence="2">Ribosomal protein S1</fullName>
    </submittedName>
</protein>
<keyword evidence="2" id="KW-0687">Ribonucleoprotein</keyword>
<proteinExistence type="predicted"/>
<dbReference type="Gene3D" id="2.40.50.140">
    <property type="entry name" value="Nucleic acid-binding proteins"/>
    <property type="match status" value="1"/>
</dbReference>
<name>K1T4Y8_9ZZZZ</name>
<dbReference type="CDD" id="cd05687">
    <property type="entry name" value="S1_RPS1_repeat_ec1_hs1"/>
    <property type="match status" value="1"/>
</dbReference>
<dbReference type="InterPro" id="IPR012340">
    <property type="entry name" value="NA-bd_OB-fold"/>
</dbReference>
<dbReference type="GO" id="GO:0003735">
    <property type="term" value="F:structural constituent of ribosome"/>
    <property type="evidence" value="ECO:0007669"/>
    <property type="project" value="TreeGrafter"/>
</dbReference>
<reference evidence="2" key="1">
    <citation type="journal article" date="2013" name="Environ. Microbiol.">
        <title>Microbiota from the distal guts of lean and obese adolescents exhibit partial functional redundancy besides clear differences in community structure.</title>
        <authorList>
            <person name="Ferrer M."/>
            <person name="Ruiz A."/>
            <person name="Lanza F."/>
            <person name="Haange S.B."/>
            <person name="Oberbach A."/>
            <person name="Till H."/>
            <person name="Bargiela R."/>
            <person name="Campoy C."/>
            <person name="Segura M.T."/>
            <person name="Richter M."/>
            <person name="von Bergen M."/>
            <person name="Seifert J."/>
            <person name="Suarez A."/>
        </authorList>
    </citation>
    <scope>NUCLEOTIDE SEQUENCE</scope>
</reference>
<dbReference type="Pfam" id="PF00575">
    <property type="entry name" value="S1"/>
    <property type="match status" value="1"/>
</dbReference>
<dbReference type="PRINTS" id="PR00681">
    <property type="entry name" value="RIBOSOMALS1"/>
</dbReference>
<evidence type="ECO:0000259" key="1">
    <source>
        <dbReference type="PROSITE" id="PS50126"/>
    </source>
</evidence>
<dbReference type="GO" id="GO:0003729">
    <property type="term" value="F:mRNA binding"/>
    <property type="evidence" value="ECO:0007669"/>
    <property type="project" value="TreeGrafter"/>
</dbReference>
<accession>K1T4Y8</accession>
<dbReference type="PROSITE" id="PS50126">
    <property type="entry name" value="S1"/>
    <property type="match status" value="1"/>
</dbReference>
<dbReference type="SUPFAM" id="SSF50249">
    <property type="entry name" value="Nucleic acid-binding proteins"/>
    <property type="match status" value="1"/>
</dbReference>
<dbReference type="GO" id="GO:0005840">
    <property type="term" value="C:ribosome"/>
    <property type="evidence" value="ECO:0007669"/>
    <property type="project" value="UniProtKB-KW"/>
</dbReference>
<dbReference type="GO" id="GO:0006412">
    <property type="term" value="P:translation"/>
    <property type="evidence" value="ECO:0007669"/>
    <property type="project" value="TreeGrafter"/>
</dbReference>